<evidence type="ECO:0000313" key="2">
    <source>
        <dbReference type="Proteomes" id="UP001165186"/>
    </source>
</evidence>
<proteinExistence type="predicted"/>
<comment type="caution">
    <text evidence="1">The sequence shown here is derived from an EMBL/GenBank/DDBJ whole genome shotgun (WGS) entry which is preliminary data.</text>
</comment>
<evidence type="ECO:0000313" key="1">
    <source>
        <dbReference type="EMBL" id="GME33756.1"/>
    </source>
</evidence>
<dbReference type="EMBL" id="BSXG01000240">
    <property type="protein sequence ID" value="GME33756.1"/>
    <property type="molecule type" value="Genomic_DNA"/>
</dbReference>
<keyword evidence="2" id="KW-1185">Reference proteome</keyword>
<name>A0ACB5SBF7_9PEZI</name>
<dbReference type="Proteomes" id="UP001165186">
    <property type="component" value="Unassembled WGS sequence"/>
</dbReference>
<protein>
    <submittedName>
        <fullName evidence="1">Uncharacterized protein</fullName>
    </submittedName>
</protein>
<accession>A0ACB5SBF7</accession>
<sequence>MADPAAWHIAQNTPALIQWDDGAGRVARLGLRHPSPQSTVAADIGLDTSQRTALLRFCVPVGLRNATQKKVLLYVVVRPDNIQSVATQSIEDTAPDAISAFLSAAPQCSTAADIVSFRVSLTQPAMIVGPAGLTDLYPTKGGFGRILDALCSLSRATDLAIYIPSGHDTALRINALGTVAATGTLQPSARKHALNTLYGGGGGVDIGHLLQTAHESPPAYHEPTPSPPLHSESATTRKRPLSRGGRSPSPKKRDTGSSPVVAEAPSWQGRLLALELEVSTLRRRLATQEGAPSETEDISVADHLGRLDEDVRQMRVQMDRIEALLQQGDSGSETPTSETGIMARVGDMVDDRLWEVRETESVIKEMVDDKFLLWKIDFHDWLEDQSREDIPRHIPTSTVAPADPVTPAPSTCSPLCSAFSRWTSTTQPPDWSSSDSAVLEDMAAATDPAPLEFKAFDFGAPLSNHRAQAEDVVGIEALWLIKLAEVNVRLCKHSKTVPHAQIRSHRRSSPAGEGIHTEALAVDETFRLSGQLIDLLKEIHRKGRRDLSTSASPASADPPPPGRAKRILDSGSSILVLSCYVRMLDVYARMHVESPLGNTQLPGLTIRSFSLHSRPAMQITLVIQLAEQMLERLRRFIHVVG</sequence>
<organism evidence="1 2">
    <name type="scientific">Neofusicoccum parvum</name>
    <dbReference type="NCBI Taxonomy" id="310453"/>
    <lineage>
        <taxon>Eukaryota</taxon>
        <taxon>Fungi</taxon>
        <taxon>Dikarya</taxon>
        <taxon>Ascomycota</taxon>
        <taxon>Pezizomycotina</taxon>
        <taxon>Dothideomycetes</taxon>
        <taxon>Dothideomycetes incertae sedis</taxon>
        <taxon>Botryosphaeriales</taxon>
        <taxon>Botryosphaeriaceae</taxon>
        <taxon>Neofusicoccum</taxon>
    </lineage>
</organism>
<reference evidence="1" key="1">
    <citation type="submission" date="2024-09" db="EMBL/GenBank/DDBJ databases">
        <title>Draft Genome Sequences of Neofusicoccum parvum.</title>
        <authorList>
            <person name="Ashida A."/>
            <person name="Camagna M."/>
            <person name="Tanaka A."/>
            <person name="Takemoto D."/>
        </authorList>
    </citation>
    <scope>NUCLEOTIDE SEQUENCE</scope>
    <source>
        <strain evidence="1">PPO83</strain>
    </source>
</reference>
<gene>
    <name evidence="1" type="primary">g6546</name>
    <name evidence="1" type="ORF">NpPPO83_00006546</name>
</gene>